<evidence type="ECO:0000313" key="2">
    <source>
        <dbReference type="Proteomes" id="UP000664617"/>
    </source>
</evidence>
<dbReference type="EMBL" id="JAFMPK010000042">
    <property type="protein sequence ID" value="MBO0609445.1"/>
    <property type="molecule type" value="Genomic_DNA"/>
</dbReference>
<sequence length="98" mass="11045">MFGVKKGEAELNRSQVRQVMENLTQMQKVLLETHGQLFQVKTLASDAMMLSGSRREFDALVELINAAGLALTEVYVPVTEARARWEERLEQHQGGDGR</sequence>
<gene>
    <name evidence="1" type="ORF">J0911_10430</name>
</gene>
<keyword evidence="2" id="KW-1185">Reference proteome</keyword>
<dbReference type="Proteomes" id="UP000664617">
    <property type="component" value="Unassembled WGS sequence"/>
</dbReference>
<protein>
    <submittedName>
        <fullName evidence="1">Uncharacterized protein</fullName>
    </submittedName>
</protein>
<name>A0ABS3I8U8_9MICO</name>
<accession>A0ABS3I8U8</accession>
<reference evidence="1 2" key="1">
    <citation type="submission" date="2021-03" db="EMBL/GenBank/DDBJ databases">
        <authorList>
            <person name="Xin L."/>
        </authorList>
    </citation>
    <scope>NUCLEOTIDE SEQUENCE [LARGE SCALE GENOMIC DNA]</scope>
    <source>
        <strain evidence="1 2">XHU 5031</strain>
    </source>
</reference>
<proteinExistence type="predicted"/>
<dbReference type="RefSeq" id="WP_207275404.1">
    <property type="nucleotide sequence ID" value="NZ_JAFMPK010000042.1"/>
</dbReference>
<evidence type="ECO:0000313" key="1">
    <source>
        <dbReference type="EMBL" id="MBO0609445.1"/>
    </source>
</evidence>
<reference evidence="2" key="2">
    <citation type="submission" date="2023-07" db="EMBL/GenBank/DDBJ databases">
        <title>Myceligenerans salitolerans sp. nov., a halotolerant actinomycete isolated from a salt lake in Xinjiang, China.</title>
        <authorList>
            <person name="Guan T."/>
        </authorList>
    </citation>
    <scope>NUCLEOTIDE SEQUENCE [LARGE SCALE GENOMIC DNA]</scope>
    <source>
        <strain evidence="2">XHU 5031</strain>
    </source>
</reference>
<organism evidence="1 2">
    <name type="scientific">Myceligenerans salitolerans</name>
    <dbReference type="NCBI Taxonomy" id="1230528"/>
    <lineage>
        <taxon>Bacteria</taxon>
        <taxon>Bacillati</taxon>
        <taxon>Actinomycetota</taxon>
        <taxon>Actinomycetes</taxon>
        <taxon>Micrococcales</taxon>
        <taxon>Promicromonosporaceae</taxon>
        <taxon>Myceligenerans</taxon>
    </lineage>
</organism>
<comment type="caution">
    <text evidence="1">The sequence shown here is derived from an EMBL/GenBank/DDBJ whole genome shotgun (WGS) entry which is preliminary data.</text>
</comment>